<protein>
    <submittedName>
        <fullName evidence="2">Uncharacterized protein</fullName>
    </submittedName>
</protein>
<evidence type="ECO:0000313" key="2">
    <source>
        <dbReference type="EMBL" id="MCD1118956.1"/>
    </source>
</evidence>
<proteinExistence type="predicted"/>
<keyword evidence="1" id="KW-0812">Transmembrane</keyword>
<comment type="caution">
    <text evidence="2">The sequence shown here is derived from an EMBL/GenBank/DDBJ whole genome shotgun (WGS) entry which is preliminary data.</text>
</comment>
<gene>
    <name evidence="2" type="ORF">LO744_19115</name>
</gene>
<feature type="transmembrane region" description="Helical" evidence="1">
    <location>
        <begin position="63"/>
        <end position="86"/>
    </location>
</feature>
<dbReference type="Proteomes" id="UP001108025">
    <property type="component" value="Unassembled WGS sequence"/>
</dbReference>
<name>A0A9Q3V7C2_9FLAO</name>
<dbReference type="AlphaFoldDB" id="A0A9Q3V7C2"/>
<reference evidence="2" key="1">
    <citation type="submission" date="2021-11" db="EMBL/GenBank/DDBJ databases">
        <title>Description of novel Chryseobacterium species.</title>
        <authorList>
            <person name="Saticioglu I.B."/>
            <person name="Ay H."/>
            <person name="Altun S."/>
            <person name="Duman M."/>
        </authorList>
    </citation>
    <scope>NUCLEOTIDE SEQUENCE</scope>
    <source>
        <strain evidence="2">C-17</strain>
    </source>
</reference>
<feature type="transmembrane region" description="Helical" evidence="1">
    <location>
        <begin position="5"/>
        <end position="23"/>
    </location>
</feature>
<dbReference type="EMBL" id="JAJNAY010000002">
    <property type="protein sequence ID" value="MCD1118956.1"/>
    <property type="molecule type" value="Genomic_DNA"/>
</dbReference>
<keyword evidence="3" id="KW-1185">Reference proteome</keyword>
<keyword evidence="1" id="KW-1133">Transmembrane helix</keyword>
<keyword evidence="1" id="KW-0472">Membrane</keyword>
<organism evidence="2 3">
    <name type="scientific">Chryseobacterium turcicum</name>
    <dbReference type="NCBI Taxonomy" id="2898076"/>
    <lineage>
        <taxon>Bacteria</taxon>
        <taxon>Pseudomonadati</taxon>
        <taxon>Bacteroidota</taxon>
        <taxon>Flavobacteriia</taxon>
        <taxon>Flavobacteriales</taxon>
        <taxon>Weeksellaceae</taxon>
        <taxon>Chryseobacterium group</taxon>
        <taxon>Chryseobacterium</taxon>
    </lineage>
</organism>
<sequence length="157" mass="18958">MKKNIFKYIFIVVLILGIITPYIDYFVVVQMFFLLIPFIGILAYSLILFIFNSIKYKKRVFKLTSTKIIILLPLFLFTQIISMFIVDKVQRFRSEQIIFTLKNNSKIHPKEMPTTYGIKYNKFTYSNNFNIEYKRGFFVREIYNSESKTWKSYGWRD</sequence>
<evidence type="ECO:0000313" key="3">
    <source>
        <dbReference type="Proteomes" id="UP001108025"/>
    </source>
</evidence>
<feature type="transmembrane region" description="Helical" evidence="1">
    <location>
        <begin position="29"/>
        <end position="51"/>
    </location>
</feature>
<accession>A0A9Q3V7C2</accession>
<evidence type="ECO:0000256" key="1">
    <source>
        <dbReference type="SAM" id="Phobius"/>
    </source>
</evidence>
<dbReference type="RefSeq" id="WP_230672265.1">
    <property type="nucleotide sequence ID" value="NZ_JAJNAY010000002.1"/>
</dbReference>